<dbReference type="EMBL" id="JSVC01000040">
    <property type="protein sequence ID" value="KIC91313.1"/>
    <property type="molecule type" value="Genomic_DNA"/>
</dbReference>
<dbReference type="AlphaFoldDB" id="A0A0C1L6Q4"/>
<organism evidence="2 3">
    <name type="scientific">Flavihumibacter solisilvae</name>
    <dbReference type="NCBI Taxonomy" id="1349421"/>
    <lineage>
        <taxon>Bacteria</taxon>
        <taxon>Pseudomonadati</taxon>
        <taxon>Bacteroidota</taxon>
        <taxon>Chitinophagia</taxon>
        <taxon>Chitinophagales</taxon>
        <taxon>Chitinophagaceae</taxon>
        <taxon>Flavihumibacter</taxon>
    </lineage>
</organism>
<feature type="transmembrane region" description="Helical" evidence="1">
    <location>
        <begin position="7"/>
        <end position="26"/>
    </location>
</feature>
<evidence type="ECO:0000313" key="2">
    <source>
        <dbReference type="EMBL" id="KIC91313.1"/>
    </source>
</evidence>
<sequence length="156" mass="17809">MYSTATKVAFAVGLPIGLAVILWLGPTDVYRGLGDSLLETILYSRPIVPLIAAYVVGLWLASEKIPEHLRNGFNLVTTSFFFSLQVNGVFWATVVVVMLKPRRWWENLHEFMAQPMLWFNCSVALATFTIGYLICWITNKKMFSDSQKPRGYYDFE</sequence>
<protein>
    <submittedName>
        <fullName evidence="2">Uncharacterized protein</fullName>
    </submittedName>
</protein>
<dbReference type="Proteomes" id="UP000031408">
    <property type="component" value="Unassembled WGS sequence"/>
</dbReference>
<comment type="caution">
    <text evidence="2">The sequence shown here is derived from an EMBL/GenBank/DDBJ whole genome shotgun (WGS) entry which is preliminary data.</text>
</comment>
<keyword evidence="1" id="KW-0472">Membrane</keyword>
<reference evidence="2 3" key="1">
    <citation type="submission" date="2014-11" db="EMBL/GenBank/DDBJ databases">
        <title>Genome sequence of Flavihumibacter solisilvae 3-3.</title>
        <authorList>
            <person name="Zhou G."/>
            <person name="Li M."/>
            <person name="Wang G."/>
        </authorList>
    </citation>
    <scope>NUCLEOTIDE SEQUENCE [LARGE SCALE GENOMIC DNA]</scope>
    <source>
        <strain evidence="2 3">3-3</strain>
    </source>
</reference>
<keyword evidence="1" id="KW-0812">Transmembrane</keyword>
<keyword evidence="1" id="KW-1133">Transmembrane helix</keyword>
<proteinExistence type="predicted"/>
<feature type="transmembrane region" description="Helical" evidence="1">
    <location>
        <begin position="117"/>
        <end position="138"/>
    </location>
</feature>
<accession>A0A0C1L6Q4</accession>
<dbReference type="STRING" id="1349421.OI18_22350"/>
<evidence type="ECO:0000256" key="1">
    <source>
        <dbReference type="SAM" id="Phobius"/>
    </source>
</evidence>
<gene>
    <name evidence="2" type="ORF">OI18_22350</name>
</gene>
<keyword evidence="3" id="KW-1185">Reference proteome</keyword>
<feature type="transmembrane region" description="Helical" evidence="1">
    <location>
        <begin position="73"/>
        <end position="97"/>
    </location>
</feature>
<evidence type="ECO:0000313" key="3">
    <source>
        <dbReference type="Proteomes" id="UP000031408"/>
    </source>
</evidence>
<name>A0A0C1L6Q4_9BACT</name>
<feature type="transmembrane region" description="Helical" evidence="1">
    <location>
        <begin position="41"/>
        <end position="61"/>
    </location>
</feature>